<evidence type="ECO:0000256" key="1">
    <source>
        <dbReference type="ARBA" id="ARBA00004229"/>
    </source>
</evidence>
<evidence type="ECO:0000256" key="5">
    <source>
        <dbReference type="ARBA" id="ARBA00022640"/>
    </source>
</evidence>
<protein>
    <submittedName>
        <fullName evidence="8">Digalactosyldiacylglycerol synthase 1</fullName>
    </submittedName>
</protein>
<dbReference type="Proteomes" id="UP001058974">
    <property type="component" value="Chromosome 4"/>
</dbReference>
<dbReference type="GO" id="GO:0019375">
    <property type="term" value="P:galactolipid biosynthetic process"/>
    <property type="evidence" value="ECO:0007669"/>
    <property type="project" value="TreeGrafter"/>
</dbReference>
<dbReference type="Gene3D" id="3.40.50.2000">
    <property type="entry name" value="Glycogen Phosphorylase B"/>
    <property type="match status" value="1"/>
</dbReference>
<evidence type="ECO:0000313" key="9">
    <source>
        <dbReference type="Proteomes" id="UP001058974"/>
    </source>
</evidence>
<keyword evidence="9" id="KW-1185">Reference proteome</keyword>
<keyword evidence="6" id="KW-0808">Transferase</keyword>
<evidence type="ECO:0000256" key="3">
    <source>
        <dbReference type="ARBA" id="ARBA00009481"/>
    </source>
</evidence>
<name>A0A9D5ART3_PEA</name>
<evidence type="ECO:0000256" key="4">
    <source>
        <dbReference type="ARBA" id="ARBA00022528"/>
    </source>
</evidence>
<sequence length="140" mass="16408">MASTWMYLEVERMLMKFRVQLRRLDLNLNFQKGKDHADDSLHKYKVFINPNISDVLCTATAEALAMGKFVVCADHPSNEFFNSFPNCLIYKTPEDFVAKVKEALENEPYPLTPEQRYKLSWEAATQRFMEYSDLDQILNK</sequence>
<dbReference type="SUPFAM" id="SSF53756">
    <property type="entry name" value="UDP-Glycosyltransferase/glycogen phosphorylase"/>
    <property type="match status" value="1"/>
</dbReference>
<evidence type="ECO:0000256" key="2">
    <source>
        <dbReference type="ARBA" id="ARBA00004370"/>
    </source>
</evidence>
<proteinExistence type="inferred from homology"/>
<dbReference type="GO" id="GO:0009707">
    <property type="term" value="C:chloroplast outer membrane"/>
    <property type="evidence" value="ECO:0007669"/>
    <property type="project" value="TreeGrafter"/>
</dbReference>
<keyword evidence="7" id="KW-0472">Membrane</keyword>
<dbReference type="Gramene" id="Psat04G0343200-T1">
    <property type="protein sequence ID" value="KAI5419258.1"/>
    <property type="gene ID" value="KIW84_043432"/>
</dbReference>
<evidence type="ECO:0000313" key="8">
    <source>
        <dbReference type="EMBL" id="KAI5419258.1"/>
    </source>
</evidence>
<dbReference type="CDD" id="cd01635">
    <property type="entry name" value="Glycosyltransferase_GTB-type"/>
    <property type="match status" value="1"/>
</dbReference>
<comment type="caution">
    <text evidence="8">The sequence shown here is derived from an EMBL/GenBank/DDBJ whole genome shotgun (WGS) entry which is preliminary data.</text>
</comment>
<evidence type="ECO:0000256" key="7">
    <source>
        <dbReference type="ARBA" id="ARBA00023136"/>
    </source>
</evidence>
<dbReference type="GO" id="GO:0046481">
    <property type="term" value="F:digalactosyldiacylglycerol synthase activity"/>
    <property type="evidence" value="ECO:0007669"/>
    <property type="project" value="InterPro"/>
</dbReference>
<comment type="similarity">
    <text evidence="3">Belongs to the glycosyltransferase group 1 family. Glycosyltransferase 4 subfamily.</text>
</comment>
<evidence type="ECO:0000256" key="6">
    <source>
        <dbReference type="ARBA" id="ARBA00022679"/>
    </source>
</evidence>
<dbReference type="EMBL" id="JAMSHJ010000004">
    <property type="protein sequence ID" value="KAI5419258.1"/>
    <property type="molecule type" value="Genomic_DNA"/>
</dbReference>
<accession>A0A9D5ART3</accession>
<organism evidence="8 9">
    <name type="scientific">Pisum sativum</name>
    <name type="common">Garden pea</name>
    <name type="synonym">Lathyrus oleraceus</name>
    <dbReference type="NCBI Taxonomy" id="3888"/>
    <lineage>
        <taxon>Eukaryota</taxon>
        <taxon>Viridiplantae</taxon>
        <taxon>Streptophyta</taxon>
        <taxon>Embryophyta</taxon>
        <taxon>Tracheophyta</taxon>
        <taxon>Spermatophyta</taxon>
        <taxon>Magnoliopsida</taxon>
        <taxon>eudicotyledons</taxon>
        <taxon>Gunneridae</taxon>
        <taxon>Pentapetalae</taxon>
        <taxon>rosids</taxon>
        <taxon>fabids</taxon>
        <taxon>Fabales</taxon>
        <taxon>Fabaceae</taxon>
        <taxon>Papilionoideae</taxon>
        <taxon>50 kb inversion clade</taxon>
        <taxon>NPAAA clade</taxon>
        <taxon>Hologalegina</taxon>
        <taxon>IRL clade</taxon>
        <taxon>Fabeae</taxon>
        <taxon>Lathyrus</taxon>
    </lineage>
</organism>
<dbReference type="AlphaFoldDB" id="A0A9D5ART3"/>
<dbReference type="PANTHER" id="PTHR46132:SF6">
    <property type="entry name" value="DIGALACTOSYLDIACYLGLYCEROL SYNTHASE 1, CHLOROPLASTIC"/>
    <property type="match status" value="1"/>
</dbReference>
<keyword evidence="5" id="KW-0934">Plastid</keyword>
<keyword evidence="4" id="KW-0150">Chloroplast</keyword>
<dbReference type="PANTHER" id="PTHR46132">
    <property type="entry name" value="DIGALACTOSYLDIACYLGLYCEROL SYNTHASE 2, CHLOROPLASTIC"/>
    <property type="match status" value="1"/>
</dbReference>
<gene>
    <name evidence="8" type="ORF">KIW84_043432</name>
</gene>
<comment type="subcellular location">
    <subcellularLocation>
        <location evidence="2">Membrane</location>
    </subcellularLocation>
    <subcellularLocation>
        <location evidence="1">Plastid</location>
        <location evidence="1">Chloroplast</location>
    </subcellularLocation>
</comment>
<dbReference type="InterPro" id="IPR044525">
    <property type="entry name" value="DGDG1/2"/>
</dbReference>
<reference evidence="8 9" key="1">
    <citation type="journal article" date="2022" name="Nat. Genet.">
        <title>Improved pea reference genome and pan-genome highlight genomic features and evolutionary characteristics.</title>
        <authorList>
            <person name="Yang T."/>
            <person name="Liu R."/>
            <person name="Luo Y."/>
            <person name="Hu S."/>
            <person name="Wang D."/>
            <person name="Wang C."/>
            <person name="Pandey M.K."/>
            <person name="Ge S."/>
            <person name="Xu Q."/>
            <person name="Li N."/>
            <person name="Li G."/>
            <person name="Huang Y."/>
            <person name="Saxena R.K."/>
            <person name="Ji Y."/>
            <person name="Li M."/>
            <person name="Yan X."/>
            <person name="He Y."/>
            <person name="Liu Y."/>
            <person name="Wang X."/>
            <person name="Xiang C."/>
            <person name="Varshney R.K."/>
            <person name="Ding H."/>
            <person name="Gao S."/>
            <person name="Zong X."/>
        </authorList>
    </citation>
    <scope>NUCLEOTIDE SEQUENCE [LARGE SCALE GENOMIC DNA]</scope>
    <source>
        <strain evidence="8 9">cv. Zhongwan 6</strain>
    </source>
</reference>